<protein>
    <submittedName>
        <fullName evidence="2">Uncharacterized protein</fullName>
    </submittedName>
</protein>
<dbReference type="EMBL" id="GBXM01033677">
    <property type="protein sequence ID" value="JAH74900.1"/>
    <property type="molecule type" value="Transcribed_RNA"/>
</dbReference>
<evidence type="ECO:0000256" key="1">
    <source>
        <dbReference type="SAM" id="MobiDB-lite"/>
    </source>
</evidence>
<name>A0A0E9VBS3_ANGAN</name>
<reference evidence="2" key="2">
    <citation type="journal article" date="2015" name="Fish Shellfish Immunol.">
        <title>Early steps in the European eel (Anguilla anguilla)-Vibrio vulnificus interaction in the gills: Role of the RtxA13 toxin.</title>
        <authorList>
            <person name="Callol A."/>
            <person name="Pajuelo D."/>
            <person name="Ebbesson L."/>
            <person name="Teles M."/>
            <person name="MacKenzie S."/>
            <person name="Amaro C."/>
        </authorList>
    </citation>
    <scope>NUCLEOTIDE SEQUENCE</scope>
</reference>
<feature type="region of interest" description="Disordered" evidence="1">
    <location>
        <begin position="1"/>
        <end position="28"/>
    </location>
</feature>
<accession>A0A0E9VBS3</accession>
<organism evidence="2">
    <name type="scientific">Anguilla anguilla</name>
    <name type="common">European freshwater eel</name>
    <name type="synonym">Muraena anguilla</name>
    <dbReference type="NCBI Taxonomy" id="7936"/>
    <lineage>
        <taxon>Eukaryota</taxon>
        <taxon>Metazoa</taxon>
        <taxon>Chordata</taxon>
        <taxon>Craniata</taxon>
        <taxon>Vertebrata</taxon>
        <taxon>Euteleostomi</taxon>
        <taxon>Actinopterygii</taxon>
        <taxon>Neopterygii</taxon>
        <taxon>Teleostei</taxon>
        <taxon>Anguilliformes</taxon>
        <taxon>Anguillidae</taxon>
        <taxon>Anguilla</taxon>
    </lineage>
</organism>
<reference evidence="2" key="1">
    <citation type="submission" date="2014-11" db="EMBL/GenBank/DDBJ databases">
        <authorList>
            <person name="Amaro Gonzalez C."/>
        </authorList>
    </citation>
    <scope>NUCLEOTIDE SEQUENCE</scope>
</reference>
<sequence>MANKSPIRKEGSRDSFAPENLGSKCLCH</sequence>
<evidence type="ECO:0000313" key="2">
    <source>
        <dbReference type="EMBL" id="JAH74900.1"/>
    </source>
</evidence>
<proteinExistence type="predicted"/>
<dbReference type="AlphaFoldDB" id="A0A0E9VBS3"/>